<comment type="caution">
    <text evidence="10">The sequence shown here is derived from an EMBL/GenBank/DDBJ whole genome shotgun (WGS) entry which is preliminary data.</text>
</comment>
<reference evidence="11 13" key="2">
    <citation type="submission" date="2016-10" db="EMBL/GenBank/DDBJ databases">
        <authorList>
            <person name="Varghese N."/>
            <person name="Submissions S."/>
        </authorList>
    </citation>
    <scope>NUCLEOTIDE SEQUENCE [LARGE SCALE GENOMIC DNA]</scope>
    <source>
        <strain evidence="11 13">DSM 14939</strain>
    </source>
</reference>
<evidence type="ECO:0000256" key="5">
    <source>
        <dbReference type="ARBA" id="ARBA00022989"/>
    </source>
</evidence>
<dbReference type="AlphaFoldDB" id="A0A0P9MT00"/>
<evidence type="ECO:0000313" key="12">
    <source>
        <dbReference type="Proteomes" id="UP000050411"/>
    </source>
</evidence>
<comment type="similarity">
    <text evidence="2">Belongs to the UPF0702 family.</text>
</comment>
<keyword evidence="13" id="KW-1185">Reference proteome</keyword>
<comment type="subcellular location">
    <subcellularLocation>
        <location evidence="1">Cell membrane</location>
        <topology evidence="1">Multi-pass membrane protein</topology>
    </subcellularLocation>
</comment>
<dbReference type="EMBL" id="FNJH01000011">
    <property type="protein sequence ID" value="SDP84653.1"/>
    <property type="molecule type" value="Genomic_DNA"/>
</dbReference>
<evidence type="ECO:0000313" key="10">
    <source>
        <dbReference type="EMBL" id="KPW87231.1"/>
    </source>
</evidence>
<protein>
    <submittedName>
        <fullName evidence="10">Putative membrane protein</fullName>
    </submittedName>
</protein>
<dbReference type="InterPro" id="IPR048454">
    <property type="entry name" value="YetF_N"/>
</dbReference>
<feature type="domain" description="YetF-like N-terminal transmembrane" evidence="9">
    <location>
        <begin position="12"/>
        <end position="67"/>
    </location>
</feature>
<evidence type="ECO:0000256" key="1">
    <source>
        <dbReference type="ARBA" id="ARBA00004651"/>
    </source>
</evidence>
<evidence type="ECO:0000313" key="11">
    <source>
        <dbReference type="EMBL" id="SDP84653.1"/>
    </source>
</evidence>
<evidence type="ECO:0000256" key="3">
    <source>
        <dbReference type="ARBA" id="ARBA00022475"/>
    </source>
</evidence>
<evidence type="ECO:0000313" key="13">
    <source>
        <dbReference type="Proteomes" id="UP000183042"/>
    </source>
</evidence>
<name>A0A0P9MT00_9PSED</name>
<keyword evidence="6 7" id="KW-0472">Membrane</keyword>
<dbReference type="Proteomes" id="UP000050411">
    <property type="component" value="Unassembled WGS sequence"/>
</dbReference>
<accession>A0A0P9MT00</accession>
<dbReference type="EMBL" id="LJQB01000015">
    <property type="protein sequence ID" value="KPW87231.1"/>
    <property type="molecule type" value="Genomic_DNA"/>
</dbReference>
<evidence type="ECO:0000256" key="7">
    <source>
        <dbReference type="SAM" id="Phobius"/>
    </source>
</evidence>
<dbReference type="InterPro" id="IPR007353">
    <property type="entry name" value="DUF421"/>
</dbReference>
<dbReference type="Pfam" id="PF20730">
    <property type="entry name" value="YetF_N"/>
    <property type="match status" value="1"/>
</dbReference>
<keyword evidence="5 7" id="KW-1133">Transmembrane helix</keyword>
<evidence type="ECO:0000256" key="2">
    <source>
        <dbReference type="ARBA" id="ARBA00006448"/>
    </source>
</evidence>
<keyword evidence="3" id="KW-1003">Cell membrane</keyword>
<dbReference type="PANTHER" id="PTHR34582:SF6">
    <property type="entry name" value="UPF0702 TRANSMEMBRANE PROTEIN YCAP"/>
    <property type="match status" value="1"/>
</dbReference>
<proteinExistence type="inferred from homology"/>
<organism evidence="10 12">
    <name type="scientific">Pseudomonas congelans</name>
    <dbReference type="NCBI Taxonomy" id="200452"/>
    <lineage>
        <taxon>Bacteria</taxon>
        <taxon>Pseudomonadati</taxon>
        <taxon>Pseudomonadota</taxon>
        <taxon>Gammaproteobacteria</taxon>
        <taxon>Pseudomonadales</taxon>
        <taxon>Pseudomonadaceae</taxon>
        <taxon>Pseudomonas</taxon>
    </lineage>
</organism>
<dbReference type="PATRIC" id="fig|200452.3.peg.356"/>
<dbReference type="GeneID" id="65077978"/>
<dbReference type="Gene3D" id="3.30.240.20">
    <property type="entry name" value="bsu07140 like domains"/>
    <property type="match status" value="1"/>
</dbReference>
<dbReference type="InterPro" id="IPR023090">
    <property type="entry name" value="UPF0702_alpha/beta_dom_sf"/>
</dbReference>
<dbReference type="Pfam" id="PF04239">
    <property type="entry name" value="DUF421"/>
    <property type="match status" value="1"/>
</dbReference>
<dbReference type="GO" id="GO:0005886">
    <property type="term" value="C:plasma membrane"/>
    <property type="evidence" value="ECO:0007669"/>
    <property type="project" value="UniProtKB-SubCell"/>
</dbReference>
<keyword evidence="4 7" id="KW-0812">Transmembrane</keyword>
<sequence length="147" mass="16319">MDAVLRAAAIYFVLMVLFRIAGRRSLTDLTTFDFVLLLIIGEATQQALLGDDFSVTNAILIISTLIAIDVGFSLAKRRSKRLAKFLDGGPTVIVEDGKPLTKRMREARISESDVMEAARTTQGIVEMKDIRYAIIERNGEISIIPFK</sequence>
<feature type="domain" description="YetF C-terminal" evidence="8">
    <location>
        <begin position="78"/>
        <end position="145"/>
    </location>
</feature>
<evidence type="ECO:0000256" key="4">
    <source>
        <dbReference type="ARBA" id="ARBA00022692"/>
    </source>
</evidence>
<gene>
    <name evidence="10" type="ORF">ALO92_00277</name>
    <name evidence="11" type="ORF">SAMN05216596_11175</name>
</gene>
<dbReference type="RefSeq" id="WP_054992652.1">
    <property type="nucleotide sequence ID" value="NZ_FNJH01000011.1"/>
</dbReference>
<evidence type="ECO:0000256" key="6">
    <source>
        <dbReference type="ARBA" id="ARBA00023136"/>
    </source>
</evidence>
<evidence type="ECO:0000259" key="8">
    <source>
        <dbReference type="Pfam" id="PF04239"/>
    </source>
</evidence>
<feature type="transmembrane region" description="Helical" evidence="7">
    <location>
        <begin position="6"/>
        <end position="22"/>
    </location>
</feature>
<evidence type="ECO:0000259" key="9">
    <source>
        <dbReference type="Pfam" id="PF20730"/>
    </source>
</evidence>
<dbReference type="Proteomes" id="UP000183042">
    <property type="component" value="Unassembled WGS sequence"/>
</dbReference>
<dbReference type="PANTHER" id="PTHR34582">
    <property type="entry name" value="UPF0702 TRANSMEMBRANE PROTEIN YCAP"/>
    <property type="match status" value="1"/>
</dbReference>
<feature type="transmembrane region" description="Helical" evidence="7">
    <location>
        <begin position="55"/>
        <end position="75"/>
    </location>
</feature>
<reference evidence="10 12" key="1">
    <citation type="submission" date="2015-09" db="EMBL/GenBank/DDBJ databases">
        <title>Genome announcement of multiple Pseudomonas syringae strains.</title>
        <authorList>
            <person name="Thakur S."/>
            <person name="Wang P.W."/>
            <person name="Gong Y."/>
            <person name="Weir B.S."/>
            <person name="Guttman D.S."/>
        </authorList>
    </citation>
    <scope>NUCLEOTIDE SEQUENCE [LARGE SCALE GENOMIC DNA]</scope>
    <source>
        <strain evidence="10 12">ICMP19117</strain>
    </source>
</reference>